<reference evidence="3 4" key="1">
    <citation type="journal article" date="2021" name="BMC Biol.">
        <title>Horizontally acquired antibacterial genes associated with adaptive radiation of ladybird beetles.</title>
        <authorList>
            <person name="Li H.S."/>
            <person name="Tang X.F."/>
            <person name="Huang Y.H."/>
            <person name="Xu Z.Y."/>
            <person name="Chen M.L."/>
            <person name="Du X.Y."/>
            <person name="Qiu B.Y."/>
            <person name="Chen P.T."/>
            <person name="Zhang W."/>
            <person name="Slipinski A."/>
            <person name="Escalona H.E."/>
            <person name="Waterhouse R.M."/>
            <person name="Zwick A."/>
            <person name="Pang H."/>
        </authorList>
    </citation>
    <scope>NUCLEOTIDE SEQUENCE [LARGE SCALE GENOMIC DNA]</scope>
    <source>
        <strain evidence="3">SYSU2018</strain>
    </source>
</reference>
<evidence type="ECO:0000313" key="3">
    <source>
        <dbReference type="EMBL" id="KAL3282730.1"/>
    </source>
</evidence>
<evidence type="ECO:0000313" key="4">
    <source>
        <dbReference type="Proteomes" id="UP001516400"/>
    </source>
</evidence>
<dbReference type="EMBL" id="JABFTP020000144">
    <property type="protein sequence ID" value="KAL3282730.1"/>
    <property type="molecule type" value="Genomic_DNA"/>
</dbReference>
<evidence type="ECO:0000256" key="2">
    <source>
        <dbReference type="SAM" id="MobiDB-lite"/>
    </source>
</evidence>
<gene>
    <name evidence="3" type="ORF">HHI36_005901</name>
</gene>
<dbReference type="Proteomes" id="UP001516400">
    <property type="component" value="Unassembled WGS sequence"/>
</dbReference>
<organism evidence="3 4">
    <name type="scientific">Cryptolaemus montrouzieri</name>
    <dbReference type="NCBI Taxonomy" id="559131"/>
    <lineage>
        <taxon>Eukaryota</taxon>
        <taxon>Metazoa</taxon>
        <taxon>Ecdysozoa</taxon>
        <taxon>Arthropoda</taxon>
        <taxon>Hexapoda</taxon>
        <taxon>Insecta</taxon>
        <taxon>Pterygota</taxon>
        <taxon>Neoptera</taxon>
        <taxon>Endopterygota</taxon>
        <taxon>Coleoptera</taxon>
        <taxon>Polyphaga</taxon>
        <taxon>Cucujiformia</taxon>
        <taxon>Coccinelloidea</taxon>
        <taxon>Coccinellidae</taxon>
        <taxon>Scymninae</taxon>
        <taxon>Scymnini</taxon>
        <taxon>Cryptolaemus</taxon>
    </lineage>
</organism>
<sequence>MGESDDKYSTDDGKRKRGDNDDPDGQIKVRKTHKTPDKDGKHEEKFGKILDLLMDLSLEVKELRKEQKDYKNDIIELKKENKILLEQNREMECKLELLGDRIDKLENEQRRNNLIVQGLTIKSENQDELKTEIAETIKKHLGIEVKITGANKLGLKTCLVELENAEVKKNVMMNRNKLGRLVGEKIYINDDLSKKDREIQGHIRGIANAERKDGKNVKIGYRKLFIVGEKWVWNDNQARLEEEADRNIVLQVLPKN</sequence>
<feature type="coiled-coil region" evidence="1">
    <location>
        <begin position="53"/>
        <end position="108"/>
    </location>
</feature>
<protein>
    <submittedName>
        <fullName evidence="3">Uncharacterized protein</fullName>
    </submittedName>
</protein>
<name>A0ABD2NVS9_9CUCU</name>
<feature type="region of interest" description="Disordered" evidence="2">
    <location>
        <begin position="1"/>
        <end position="42"/>
    </location>
</feature>
<accession>A0ABD2NVS9</accession>
<keyword evidence="1" id="KW-0175">Coiled coil</keyword>
<feature type="compositionally biased region" description="Basic and acidic residues" evidence="2">
    <location>
        <begin position="1"/>
        <end position="20"/>
    </location>
</feature>
<dbReference type="AlphaFoldDB" id="A0ABD2NVS9"/>
<proteinExistence type="predicted"/>
<keyword evidence="4" id="KW-1185">Reference proteome</keyword>
<comment type="caution">
    <text evidence="3">The sequence shown here is derived from an EMBL/GenBank/DDBJ whole genome shotgun (WGS) entry which is preliminary data.</text>
</comment>
<evidence type="ECO:0000256" key="1">
    <source>
        <dbReference type="SAM" id="Coils"/>
    </source>
</evidence>